<dbReference type="InterPro" id="IPR016186">
    <property type="entry name" value="C-type_lectin-like/link_sf"/>
</dbReference>
<evidence type="ECO:0000256" key="6">
    <source>
        <dbReference type="SAM" id="SignalP"/>
    </source>
</evidence>
<name>V3ZR89_LOTGI</name>
<dbReference type="CDD" id="cd00037">
    <property type="entry name" value="CLECT"/>
    <property type="match status" value="1"/>
</dbReference>
<dbReference type="KEGG" id="lgi:LOTGIDRAFT_169457"/>
<dbReference type="PROSITE" id="PS00615">
    <property type="entry name" value="C_TYPE_LECTIN_1"/>
    <property type="match status" value="1"/>
</dbReference>
<dbReference type="PANTHER" id="PTHR22799">
    <property type="entry name" value="TETRANECTIN-RELATED"/>
    <property type="match status" value="1"/>
</dbReference>
<dbReference type="OrthoDB" id="6271941at2759"/>
<accession>V3ZR89</accession>
<dbReference type="OMA" id="VEKWICE"/>
<dbReference type="Pfam" id="PF00059">
    <property type="entry name" value="Lectin_C"/>
    <property type="match status" value="1"/>
</dbReference>
<comment type="subcellular location">
    <subcellularLocation>
        <location evidence="1">Secreted</location>
    </subcellularLocation>
</comment>
<dbReference type="SUPFAM" id="SSF56436">
    <property type="entry name" value="C-type lectin-like"/>
    <property type="match status" value="1"/>
</dbReference>
<keyword evidence="9" id="KW-1185">Reference proteome</keyword>
<keyword evidence="3 6" id="KW-0732">Signal</keyword>
<evidence type="ECO:0000256" key="1">
    <source>
        <dbReference type="ARBA" id="ARBA00004613"/>
    </source>
</evidence>
<dbReference type="InterPro" id="IPR051663">
    <property type="entry name" value="CLec_Tetranectin-domain"/>
</dbReference>
<dbReference type="AlphaFoldDB" id="V3ZR89"/>
<evidence type="ECO:0000259" key="7">
    <source>
        <dbReference type="PROSITE" id="PS50041"/>
    </source>
</evidence>
<dbReference type="EMBL" id="KB203711">
    <property type="protein sequence ID" value="ESO83386.1"/>
    <property type="molecule type" value="Genomic_DNA"/>
</dbReference>
<evidence type="ECO:0000256" key="2">
    <source>
        <dbReference type="ARBA" id="ARBA00022525"/>
    </source>
</evidence>
<dbReference type="GO" id="GO:0005615">
    <property type="term" value="C:extracellular space"/>
    <property type="evidence" value="ECO:0007669"/>
    <property type="project" value="TreeGrafter"/>
</dbReference>
<keyword evidence="4" id="KW-0430">Lectin</keyword>
<feature type="signal peptide" evidence="6">
    <location>
        <begin position="1"/>
        <end position="19"/>
    </location>
</feature>
<dbReference type="InterPro" id="IPR016187">
    <property type="entry name" value="CTDL_fold"/>
</dbReference>
<dbReference type="GO" id="GO:0008083">
    <property type="term" value="F:growth factor activity"/>
    <property type="evidence" value="ECO:0007669"/>
    <property type="project" value="TreeGrafter"/>
</dbReference>
<dbReference type="HOGENOM" id="CLU_049894_10_2_1"/>
<dbReference type="CTD" id="20241142"/>
<evidence type="ECO:0000256" key="5">
    <source>
        <dbReference type="ARBA" id="ARBA00023157"/>
    </source>
</evidence>
<dbReference type="SMART" id="SM00034">
    <property type="entry name" value="CLECT"/>
    <property type="match status" value="1"/>
</dbReference>
<organism evidence="8 9">
    <name type="scientific">Lottia gigantea</name>
    <name type="common">Giant owl limpet</name>
    <dbReference type="NCBI Taxonomy" id="225164"/>
    <lineage>
        <taxon>Eukaryota</taxon>
        <taxon>Metazoa</taxon>
        <taxon>Spiralia</taxon>
        <taxon>Lophotrochozoa</taxon>
        <taxon>Mollusca</taxon>
        <taxon>Gastropoda</taxon>
        <taxon>Patellogastropoda</taxon>
        <taxon>Lottioidea</taxon>
        <taxon>Lottiidae</taxon>
        <taxon>Lottia</taxon>
    </lineage>
</organism>
<dbReference type="GeneID" id="20241142"/>
<dbReference type="GO" id="GO:0030246">
    <property type="term" value="F:carbohydrate binding"/>
    <property type="evidence" value="ECO:0007669"/>
    <property type="project" value="UniProtKB-KW"/>
</dbReference>
<dbReference type="Proteomes" id="UP000030746">
    <property type="component" value="Unassembled WGS sequence"/>
</dbReference>
<gene>
    <name evidence="8" type="ORF">LOTGIDRAFT_169457</name>
</gene>
<dbReference type="Gene3D" id="3.10.100.10">
    <property type="entry name" value="Mannose-Binding Protein A, subunit A"/>
    <property type="match status" value="1"/>
</dbReference>
<dbReference type="InterPro" id="IPR018378">
    <property type="entry name" value="C-type_lectin_CS"/>
</dbReference>
<evidence type="ECO:0000313" key="8">
    <source>
        <dbReference type="EMBL" id="ESO83386.1"/>
    </source>
</evidence>
<dbReference type="PANTHER" id="PTHR22799:SF1">
    <property type="entry name" value="C-TYPE LECTIN DOMAIN FAMILY 11 MEMBER A"/>
    <property type="match status" value="1"/>
</dbReference>
<proteinExistence type="predicted"/>
<sequence>MEYIGITLLWICYYHSTQACCPTWATGSSYNPHTGKCHKVSNDKESWAASRSACRNLGAVLGIVDTVNDTNFVRGLRGGDIWMGINDLETEGVFTHNGKNITVELWKDGQPNGDIYDDGQDCVIIDSNKEWQDKHCDKPYHFLCEWPVVKDESSENYHA</sequence>
<keyword evidence="5" id="KW-1015">Disulfide bond</keyword>
<keyword evidence="2" id="KW-0964">Secreted</keyword>
<feature type="domain" description="C-type lectin" evidence="7">
    <location>
        <begin position="33"/>
        <end position="145"/>
    </location>
</feature>
<evidence type="ECO:0000313" key="9">
    <source>
        <dbReference type="Proteomes" id="UP000030746"/>
    </source>
</evidence>
<evidence type="ECO:0000256" key="3">
    <source>
        <dbReference type="ARBA" id="ARBA00022729"/>
    </source>
</evidence>
<reference evidence="8 9" key="1">
    <citation type="journal article" date="2013" name="Nature">
        <title>Insights into bilaterian evolution from three spiralian genomes.</title>
        <authorList>
            <person name="Simakov O."/>
            <person name="Marletaz F."/>
            <person name="Cho S.J."/>
            <person name="Edsinger-Gonzales E."/>
            <person name="Havlak P."/>
            <person name="Hellsten U."/>
            <person name="Kuo D.H."/>
            <person name="Larsson T."/>
            <person name="Lv J."/>
            <person name="Arendt D."/>
            <person name="Savage R."/>
            <person name="Osoegawa K."/>
            <person name="de Jong P."/>
            <person name="Grimwood J."/>
            <person name="Chapman J.A."/>
            <person name="Shapiro H."/>
            <person name="Aerts A."/>
            <person name="Otillar R.P."/>
            <person name="Terry A.Y."/>
            <person name="Boore J.L."/>
            <person name="Grigoriev I.V."/>
            <person name="Lindberg D.R."/>
            <person name="Seaver E.C."/>
            <person name="Weisblat D.A."/>
            <person name="Putnam N.H."/>
            <person name="Rokhsar D.S."/>
        </authorList>
    </citation>
    <scope>NUCLEOTIDE SEQUENCE [LARGE SCALE GENOMIC DNA]</scope>
</reference>
<protein>
    <recommendedName>
        <fullName evidence="7">C-type lectin domain-containing protein</fullName>
    </recommendedName>
</protein>
<dbReference type="RefSeq" id="XP_009065987.1">
    <property type="nucleotide sequence ID" value="XM_009067739.1"/>
</dbReference>
<evidence type="ECO:0000256" key="4">
    <source>
        <dbReference type="ARBA" id="ARBA00022734"/>
    </source>
</evidence>
<dbReference type="InterPro" id="IPR001304">
    <property type="entry name" value="C-type_lectin-like"/>
</dbReference>
<feature type="chain" id="PRO_5004716244" description="C-type lectin domain-containing protein" evidence="6">
    <location>
        <begin position="20"/>
        <end position="159"/>
    </location>
</feature>
<dbReference type="PROSITE" id="PS50041">
    <property type="entry name" value="C_TYPE_LECTIN_2"/>
    <property type="match status" value="1"/>
</dbReference>